<feature type="domain" description="Fatty acid hydroxylase" evidence="16">
    <location>
        <begin position="80"/>
        <end position="217"/>
    </location>
</feature>
<dbReference type="PANTHER" id="PTHR12863">
    <property type="entry name" value="FATTY ACID HYDROXYLASE"/>
    <property type="match status" value="1"/>
</dbReference>
<evidence type="ECO:0000256" key="14">
    <source>
        <dbReference type="SAM" id="MobiDB-lite"/>
    </source>
</evidence>
<protein>
    <submittedName>
        <fullName evidence="17">Sterol desaturase family protein</fullName>
    </submittedName>
</protein>
<evidence type="ECO:0000256" key="2">
    <source>
        <dbReference type="ARBA" id="ARBA00004477"/>
    </source>
</evidence>
<proteinExistence type="predicted"/>
<keyword evidence="18" id="KW-1185">Reference proteome</keyword>
<name>A0ABT3WJ12_9PROT</name>
<evidence type="ECO:0000256" key="7">
    <source>
        <dbReference type="ARBA" id="ARBA00022832"/>
    </source>
</evidence>
<feature type="transmembrane region" description="Helical" evidence="15">
    <location>
        <begin position="129"/>
        <end position="149"/>
    </location>
</feature>
<keyword evidence="3" id="KW-0444">Lipid biosynthesis</keyword>
<keyword evidence="10" id="KW-0560">Oxidoreductase</keyword>
<evidence type="ECO:0000256" key="6">
    <source>
        <dbReference type="ARBA" id="ARBA00022824"/>
    </source>
</evidence>
<evidence type="ECO:0000256" key="13">
    <source>
        <dbReference type="ARBA" id="ARBA00023160"/>
    </source>
</evidence>
<evidence type="ECO:0000256" key="12">
    <source>
        <dbReference type="ARBA" id="ARBA00023136"/>
    </source>
</evidence>
<keyword evidence="13" id="KW-0275">Fatty acid biosynthesis</keyword>
<evidence type="ECO:0000256" key="9">
    <source>
        <dbReference type="ARBA" id="ARBA00022989"/>
    </source>
</evidence>
<evidence type="ECO:0000256" key="8">
    <source>
        <dbReference type="ARBA" id="ARBA00022833"/>
    </source>
</evidence>
<comment type="cofactor">
    <cofactor evidence="1">
        <name>Zn(2+)</name>
        <dbReference type="ChEBI" id="CHEBI:29105"/>
    </cofactor>
</comment>
<dbReference type="InterPro" id="IPR006694">
    <property type="entry name" value="Fatty_acid_hydroxylase"/>
</dbReference>
<dbReference type="Pfam" id="PF04116">
    <property type="entry name" value="FA_hydroxylase"/>
    <property type="match status" value="1"/>
</dbReference>
<keyword evidence="8" id="KW-0862">Zinc</keyword>
<evidence type="ECO:0000256" key="1">
    <source>
        <dbReference type="ARBA" id="ARBA00001947"/>
    </source>
</evidence>
<keyword evidence="7" id="KW-0276">Fatty acid metabolism</keyword>
<evidence type="ECO:0000313" key="18">
    <source>
        <dbReference type="Proteomes" id="UP001165576"/>
    </source>
</evidence>
<accession>A0ABT3WJ12</accession>
<comment type="subcellular location">
    <subcellularLocation>
        <location evidence="2">Endoplasmic reticulum membrane</location>
        <topology evidence="2">Multi-pass membrane protein</topology>
    </subcellularLocation>
</comment>
<evidence type="ECO:0000256" key="4">
    <source>
        <dbReference type="ARBA" id="ARBA00022692"/>
    </source>
</evidence>
<keyword evidence="12 15" id="KW-0472">Membrane</keyword>
<evidence type="ECO:0000313" key="17">
    <source>
        <dbReference type="EMBL" id="MCX5617623.1"/>
    </source>
</evidence>
<keyword evidence="6" id="KW-0256">Endoplasmic reticulum</keyword>
<evidence type="ECO:0000256" key="5">
    <source>
        <dbReference type="ARBA" id="ARBA00022723"/>
    </source>
</evidence>
<dbReference type="InterPro" id="IPR014430">
    <property type="entry name" value="Scs7"/>
</dbReference>
<keyword evidence="9 15" id="KW-1133">Transmembrane helix</keyword>
<feature type="region of interest" description="Disordered" evidence="14">
    <location>
        <begin position="1"/>
        <end position="24"/>
    </location>
</feature>
<sequence length="222" mass="26386">MSESPSRLIRSSDPTQPYLPRRKIPGNEPPVRIFKQDWLENLTFTSLKKFLMFCVSFEVIVLSIAVFYGISLCKFFIYFMTALILWFITEYLLHRFVFHFASEKKEIQRLVYIFHGNHHIQPNHPYRTLMPIIVSLPIGLIIWGGSIYVCGISAGSSFFSGFFAGYIFYDCMHFATHNFRMRSFPLSLWKRHHLLHHYQKEDHNYSISLPWLDILFRSKYKL</sequence>
<evidence type="ECO:0000256" key="3">
    <source>
        <dbReference type="ARBA" id="ARBA00022516"/>
    </source>
</evidence>
<dbReference type="PANTHER" id="PTHR12863:SF1">
    <property type="entry name" value="FATTY ACID 2-HYDROXYLASE"/>
    <property type="match status" value="1"/>
</dbReference>
<keyword evidence="5" id="KW-0479">Metal-binding</keyword>
<dbReference type="Proteomes" id="UP001165576">
    <property type="component" value="Unassembled WGS sequence"/>
</dbReference>
<keyword evidence="11" id="KW-0443">Lipid metabolism</keyword>
<evidence type="ECO:0000256" key="15">
    <source>
        <dbReference type="SAM" id="Phobius"/>
    </source>
</evidence>
<keyword evidence="4 15" id="KW-0812">Transmembrane</keyword>
<feature type="transmembrane region" description="Helical" evidence="15">
    <location>
        <begin position="76"/>
        <end position="98"/>
    </location>
</feature>
<evidence type="ECO:0000256" key="11">
    <source>
        <dbReference type="ARBA" id="ARBA00023098"/>
    </source>
</evidence>
<organism evidence="17 18">
    <name type="scientific">Bombella pluederhausensis</name>
    <dbReference type="NCBI Taxonomy" id="2967336"/>
    <lineage>
        <taxon>Bacteria</taxon>
        <taxon>Pseudomonadati</taxon>
        <taxon>Pseudomonadota</taxon>
        <taxon>Alphaproteobacteria</taxon>
        <taxon>Acetobacterales</taxon>
        <taxon>Acetobacteraceae</taxon>
        <taxon>Bombella</taxon>
    </lineage>
</organism>
<comment type="caution">
    <text evidence="17">The sequence shown here is derived from an EMBL/GenBank/DDBJ whole genome shotgun (WGS) entry which is preliminary data.</text>
</comment>
<gene>
    <name evidence="17" type="ORF">NQF86_02910</name>
</gene>
<dbReference type="EMBL" id="JANIDY010000001">
    <property type="protein sequence ID" value="MCX5617623.1"/>
    <property type="molecule type" value="Genomic_DNA"/>
</dbReference>
<feature type="transmembrane region" description="Helical" evidence="15">
    <location>
        <begin position="50"/>
        <end position="70"/>
    </location>
</feature>
<dbReference type="RefSeq" id="WP_266116097.1">
    <property type="nucleotide sequence ID" value="NZ_JANIDY010000001.1"/>
</dbReference>
<evidence type="ECO:0000259" key="16">
    <source>
        <dbReference type="Pfam" id="PF04116"/>
    </source>
</evidence>
<evidence type="ECO:0000256" key="10">
    <source>
        <dbReference type="ARBA" id="ARBA00023002"/>
    </source>
</evidence>
<reference evidence="17" key="1">
    <citation type="submission" date="2022-07" db="EMBL/GenBank/DDBJ databases">
        <title>Bombella genomes.</title>
        <authorList>
            <person name="Harer L."/>
            <person name="Styblova S."/>
            <person name="Ehrmann M."/>
        </authorList>
    </citation>
    <scope>NUCLEOTIDE SEQUENCE</scope>
    <source>
        <strain evidence="17">TMW 2.2543</strain>
    </source>
</reference>